<dbReference type="GO" id="GO:0008168">
    <property type="term" value="F:methyltransferase activity"/>
    <property type="evidence" value="ECO:0007669"/>
    <property type="project" value="UniProtKB-KW"/>
</dbReference>
<keyword evidence="3" id="KW-0949">S-adenosyl-L-methionine</keyword>
<comment type="caution">
    <text evidence="5">The sequence shown here is derived from an EMBL/GenBank/DDBJ whole genome shotgun (WGS) entry which is preliminary data.</text>
</comment>
<dbReference type="InterPro" id="IPR029063">
    <property type="entry name" value="SAM-dependent_MTases_sf"/>
</dbReference>
<evidence type="ECO:0000313" key="6">
    <source>
        <dbReference type="Proteomes" id="UP001558481"/>
    </source>
</evidence>
<keyword evidence="2" id="KW-0808">Transferase</keyword>
<organism evidence="5 6">
    <name type="scientific">Kocuria carniphila</name>
    <dbReference type="NCBI Taxonomy" id="262208"/>
    <lineage>
        <taxon>Bacteria</taxon>
        <taxon>Bacillati</taxon>
        <taxon>Actinomycetota</taxon>
        <taxon>Actinomycetes</taxon>
        <taxon>Micrococcales</taxon>
        <taxon>Micrococcaceae</taxon>
        <taxon>Kocuria</taxon>
    </lineage>
</organism>
<sequence>MDDPSCDPVALNNTYALFGVINPLVASWRPVYRRWIRPALQAAAGEGRTPTLLDVGSGGGDVARVLSRWATRDGIELSVTAIDPDPRAYSWALAHDNGVGVDYRALSSADLVAEGERFDVVVSNHVLHHLSPGELTELLTDTSALTGSVAVHNDLRRSRTAWLLYWVGTLPLIRARTFARFDGLLSVRRSYRRNELIDAVPSGWSVRQQRFFRLLAVFAAHAEPGRTSSSQPS</sequence>
<feature type="domain" description="Methyltransferase type 11" evidence="4">
    <location>
        <begin position="53"/>
        <end position="131"/>
    </location>
</feature>
<accession>A0ABV3V5K3</accession>
<dbReference type="Proteomes" id="UP001558481">
    <property type="component" value="Unassembled WGS sequence"/>
</dbReference>
<dbReference type="NCBIfam" id="NF004851">
    <property type="entry name" value="PRK06202.1"/>
    <property type="match status" value="1"/>
</dbReference>
<keyword evidence="6" id="KW-1185">Reference proteome</keyword>
<evidence type="ECO:0000259" key="4">
    <source>
        <dbReference type="Pfam" id="PF08241"/>
    </source>
</evidence>
<dbReference type="SUPFAM" id="SSF53335">
    <property type="entry name" value="S-adenosyl-L-methionine-dependent methyltransferases"/>
    <property type="match status" value="1"/>
</dbReference>
<gene>
    <name evidence="5" type="ORF">VVR66_15140</name>
</gene>
<dbReference type="RefSeq" id="WP_259917517.1">
    <property type="nucleotide sequence ID" value="NZ_JALXKX010000076.1"/>
</dbReference>
<dbReference type="GO" id="GO:0032259">
    <property type="term" value="P:methylation"/>
    <property type="evidence" value="ECO:0007669"/>
    <property type="project" value="UniProtKB-KW"/>
</dbReference>
<evidence type="ECO:0000313" key="5">
    <source>
        <dbReference type="EMBL" id="MEX3596049.1"/>
    </source>
</evidence>
<dbReference type="Gene3D" id="3.40.50.150">
    <property type="entry name" value="Vaccinia Virus protein VP39"/>
    <property type="match status" value="1"/>
</dbReference>
<evidence type="ECO:0000256" key="3">
    <source>
        <dbReference type="ARBA" id="ARBA00022691"/>
    </source>
</evidence>
<dbReference type="EMBL" id="JAYWLU010000022">
    <property type="protein sequence ID" value="MEX3596049.1"/>
    <property type="molecule type" value="Genomic_DNA"/>
</dbReference>
<name>A0ABV3V5K3_9MICC</name>
<dbReference type="InterPro" id="IPR013216">
    <property type="entry name" value="Methyltransf_11"/>
</dbReference>
<reference evidence="5 6" key="1">
    <citation type="journal article" date="2024" name="Fungal Genet. Biol.">
        <title>The porcine skin microbiome exhibits broad fungal antagonism.</title>
        <authorList>
            <person name="De La Cruz K.F."/>
            <person name="Townsend E.C."/>
            <person name="Alex Cheong J.Z."/>
            <person name="Salamzade R."/>
            <person name="Liu A."/>
            <person name="Sandstrom S."/>
            <person name="Davila E."/>
            <person name="Huang L."/>
            <person name="Xu K.H."/>
            <person name="Wu S.Y."/>
            <person name="Meudt J.J."/>
            <person name="Shanmuganayagam D."/>
            <person name="Gibson A.L.F."/>
            <person name="Kalan L.R."/>
        </authorList>
    </citation>
    <scope>NUCLEOTIDE SEQUENCE [LARGE SCALE GENOMIC DNA]</scope>
    <source>
        <strain evidence="5 6">LK2625</strain>
    </source>
</reference>
<proteinExistence type="predicted"/>
<dbReference type="PANTHER" id="PTHR43464">
    <property type="entry name" value="METHYLTRANSFERASE"/>
    <property type="match status" value="1"/>
</dbReference>
<evidence type="ECO:0000256" key="1">
    <source>
        <dbReference type="ARBA" id="ARBA00022603"/>
    </source>
</evidence>
<dbReference type="CDD" id="cd02440">
    <property type="entry name" value="AdoMet_MTases"/>
    <property type="match status" value="1"/>
</dbReference>
<evidence type="ECO:0000256" key="2">
    <source>
        <dbReference type="ARBA" id="ARBA00022679"/>
    </source>
</evidence>
<dbReference type="Pfam" id="PF08241">
    <property type="entry name" value="Methyltransf_11"/>
    <property type="match status" value="1"/>
</dbReference>
<keyword evidence="1 5" id="KW-0489">Methyltransferase</keyword>
<protein>
    <submittedName>
        <fullName evidence="5">Methyltransferase domain-containing protein</fullName>
    </submittedName>
</protein>
<dbReference type="PANTHER" id="PTHR43464:SF19">
    <property type="entry name" value="UBIQUINONE BIOSYNTHESIS O-METHYLTRANSFERASE, MITOCHONDRIAL"/>
    <property type="match status" value="1"/>
</dbReference>